<dbReference type="SUPFAM" id="SSF51445">
    <property type="entry name" value="(Trans)glycosidases"/>
    <property type="match status" value="1"/>
</dbReference>
<keyword evidence="2" id="KW-1185">Reference proteome</keyword>
<evidence type="ECO:0000313" key="1">
    <source>
        <dbReference type="EMBL" id="KAK7235735.1"/>
    </source>
</evidence>
<dbReference type="InterPro" id="IPR017853">
    <property type="entry name" value="GH"/>
</dbReference>
<accession>A0ABR1FQE8</accession>
<protein>
    <recommendedName>
        <fullName evidence="3">GH18 domain-containing protein</fullName>
    </recommendedName>
</protein>
<reference evidence="1 2" key="1">
    <citation type="submission" date="2024-03" db="EMBL/GenBank/DDBJ databases">
        <title>Aureococcus anophagefferens CCMP1851 and Kratosvirus quantuckense: Draft genome of a second virus-susceptible host strain in the model system.</title>
        <authorList>
            <person name="Chase E."/>
            <person name="Truchon A.R."/>
            <person name="Schepens W."/>
            <person name="Wilhelm S.W."/>
        </authorList>
    </citation>
    <scope>NUCLEOTIDE SEQUENCE [LARGE SCALE GENOMIC DNA]</scope>
    <source>
        <strain evidence="1 2">CCMP1851</strain>
    </source>
</reference>
<comment type="caution">
    <text evidence="1">The sequence shown here is derived from an EMBL/GenBank/DDBJ whole genome shotgun (WGS) entry which is preliminary data.</text>
</comment>
<evidence type="ECO:0000313" key="2">
    <source>
        <dbReference type="Proteomes" id="UP001363151"/>
    </source>
</evidence>
<dbReference type="EMBL" id="JBBJCI010000290">
    <property type="protein sequence ID" value="KAK7235735.1"/>
    <property type="molecule type" value="Genomic_DNA"/>
</dbReference>
<proteinExistence type="predicted"/>
<name>A0ABR1FQE8_AURAN</name>
<dbReference type="Proteomes" id="UP001363151">
    <property type="component" value="Unassembled WGS sequence"/>
</dbReference>
<gene>
    <name evidence="1" type="ORF">SO694_00067137</name>
</gene>
<organism evidence="1 2">
    <name type="scientific">Aureococcus anophagefferens</name>
    <name type="common">Harmful bloom alga</name>
    <dbReference type="NCBI Taxonomy" id="44056"/>
    <lineage>
        <taxon>Eukaryota</taxon>
        <taxon>Sar</taxon>
        <taxon>Stramenopiles</taxon>
        <taxon>Ochrophyta</taxon>
        <taxon>Pelagophyceae</taxon>
        <taxon>Pelagomonadales</taxon>
        <taxon>Pelagomonadaceae</taxon>
        <taxon>Aureococcus</taxon>
    </lineage>
</organism>
<sequence length="259" mass="27741">MDHLEAHRASFTGIIYQGLAVCGNVSGHTYHYCAAADNVGAPHLGMGHPTGVPADLPELFRDRLGDDLELYPILSYGDTTDVTLLDALFASEPLAEAFAADALAYAAAHGLQGLNFDIEPTATGTFWEDAPKFLGVVEAAFSAAGKRVTWDSNGPEGRAYPVDEWIAMTTYGYDTGDGYRLEVVRGLTAVGPDRFGFGMCPTCTLHNASDVAGRFAYLAKPPGSLAREIDLWATYGGAGDAYFDNWADYWAPLAAWLKA</sequence>
<evidence type="ECO:0008006" key="3">
    <source>
        <dbReference type="Google" id="ProtNLM"/>
    </source>
</evidence>